<dbReference type="KEGG" id="nib:GU926_10370"/>
<name>A0A6P1P0H1_9BACT</name>
<dbReference type="AlphaFoldDB" id="A0A6P1P0H1"/>
<evidence type="ECO:0000313" key="2">
    <source>
        <dbReference type="Proteomes" id="UP000464214"/>
    </source>
</evidence>
<dbReference type="Proteomes" id="UP000464214">
    <property type="component" value="Chromosome"/>
</dbReference>
<reference evidence="1 2" key="1">
    <citation type="submission" date="2020-01" db="EMBL/GenBank/DDBJ databases">
        <authorList>
            <person name="Kim M."/>
        </authorList>
    </citation>
    <scope>NUCLEOTIDE SEQUENCE [LARGE SCALE GENOMIC DNA]</scope>
    <source>
        <strain evidence="1 2">BT10</strain>
    </source>
</reference>
<evidence type="ECO:0000313" key="1">
    <source>
        <dbReference type="EMBL" id="QHL87811.1"/>
    </source>
</evidence>
<proteinExistence type="predicted"/>
<dbReference type="RefSeq" id="WP_160691552.1">
    <property type="nucleotide sequence ID" value="NZ_CP047897.1"/>
</dbReference>
<dbReference type="EMBL" id="CP047897">
    <property type="protein sequence ID" value="QHL87811.1"/>
    <property type="molecule type" value="Genomic_DNA"/>
</dbReference>
<organism evidence="1 2">
    <name type="scientific">Nibribacter ruber</name>
    <dbReference type="NCBI Taxonomy" id="2698458"/>
    <lineage>
        <taxon>Bacteria</taxon>
        <taxon>Pseudomonadati</taxon>
        <taxon>Bacteroidota</taxon>
        <taxon>Cytophagia</taxon>
        <taxon>Cytophagales</taxon>
        <taxon>Hymenobacteraceae</taxon>
        <taxon>Nibribacter</taxon>
    </lineage>
</organism>
<accession>A0A6P1P0H1</accession>
<protein>
    <submittedName>
        <fullName evidence="1">Uncharacterized protein</fullName>
    </submittedName>
</protein>
<gene>
    <name evidence="1" type="ORF">GU926_10370</name>
</gene>
<sequence length="183" mass="20711">MPVLEKTLRRAVVELPASRKDKLLLQLLSGNPILQEQMAFELLEGEDAMATRRAALQAHIQTHTKGFYYNASELLICLRQVCPLLAHHVKITDDLEGEIWLLLQLLQETLTYQKEHLHTLSGANEALGQFLAKRAEEVVQKLAKLHEDLHVEFEDEVNAVLPLLHNSAAGYAARKLGLPVRWK</sequence>
<keyword evidence="2" id="KW-1185">Reference proteome</keyword>